<dbReference type="GeneID" id="8859615"/>
<dbReference type="VEuPathDB" id="AmoebaDB:NAEGRDRAFT_65582"/>
<evidence type="ECO:0000313" key="1">
    <source>
        <dbReference type="EMBL" id="EFC46536.1"/>
    </source>
</evidence>
<dbReference type="AlphaFoldDB" id="D2V967"/>
<dbReference type="KEGG" id="ngr:NAEGRDRAFT_65582"/>
<name>D2V967_NAEGR</name>
<reference evidence="1 2" key="1">
    <citation type="journal article" date="2010" name="Cell">
        <title>The genome of Naegleria gruberi illuminates early eukaryotic versatility.</title>
        <authorList>
            <person name="Fritz-Laylin L.K."/>
            <person name="Prochnik S.E."/>
            <person name="Ginger M.L."/>
            <person name="Dacks J.B."/>
            <person name="Carpenter M.L."/>
            <person name="Field M.C."/>
            <person name="Kuo A."/>
            <person name="Paredez A."/>
            <person name="Chapman J."/>
            <person name="Pham J."/>
            <person name="Shu S."/>
            <person name="Neupane R."/>
            <person name="Cipriano M."/>
            <person name="Mancuso J."/>
            <person name="Tu H."/>
            <person name="Salamov A."/>
            <person name="Lindquist E."/>
            <person name="Shapiro H."/>
            <person name="Lucas S."/>
            <person name="Grigoriev I.V."/>
            <person name="Cande W.Z."/>
            <person name="Fulton C."/>
            <person name="Rokhsar D.S."/>
            <person name="Dawson S.C."/>
        </authorList>
    </citation>
    <scope>NUCLEOTIDE SEQUENCE [LARGE SCALE GENOMIC DNA]</scope>
    <source>
        <strain evidence="1 2">NEG-M</strain>
    </source>
</reference>
<accession>D2V967</accession>
<keyword evidence="2" id="KW-1185">Reference proteome</keyword>
<organism evidence="2">
    <name type="scientific">Naegleria gruberi</name>
    <name type="common">Amoeba</name>
    <dbReference type="NCBI Taxonomy" id="5762"/>
    <lineage>
        <taxon>Eukaryota</taxon>
        <taxon>Discoba</taxon>
        <taxon>Heterolobosea</taxon>
        <taxon>Tetramitia</taxon>
        <taxon>Eutetramitia</taxon>
        <taxon>Vahlkampfiidae</taxon>
        <taxon>Naegleria</taxon>
    </lineage>
</organism>
<proteinExistence type="predicted"/>
<protein>
    <submittedName>
        <fullName evidence="1">Predicted protein</fullName>
    </submittedName>
</protein>
<gene>
    <name evidence="1" type="ORF">NAEGRDRAFT_65582</name>
</gene>
<evidence type="ECO:0000313" key="2">
    <source>
        <dbReference type="Proteomes" id="UP000006671"/>
    </source>
</evidence>
<dbReference type="Proteomes" id="UP000006671">
    <property type="component" value="Unassembled WGS sequence"/>
</dbReference>
<dbReference type="RefSeq" id="XP_002679280.1">
    <property type="nucleotide sequence ID" value="XM_002679234.1"/>
</dbReference>
<dbReference type="EMBL" id="GG738858">
    <property type="protein sequence ID" value="EFC46536.1"/>
    <property type="molecule type" value="Genomic_DNA"/>
</dbReference>
<dbReference type="InParanoid" id="D2V967"/>
<sequence length="353" mass="41442">MNKALVVSDYAIIIVGTNVDEDIMKKRLVDCIRMVNYSLMDRILLVVDDYRNGKYDDDRGYDWIREVIRKESMVEFTYDILYWNSFDKLNDWIKSLPVKKDIERLASQPVRVRMLQTVYAYGRKYRQFSYCLFKVLSGIVHQGQDICFNTNNGEKKFKVNGHYNYSALSNNIERPKVFLPGQIFCVANCLMELIPEDSCTEYKHFISGNYYSEMTKKIKVDSFWIEYTHFGSNNISKEIFVNRICLIFCNSKLCGRIERIKNSEGKGMRIEIKVFDRVQSGHDRLFSQHGFLTTFEKSFQFGRVLLGNRKEMIGFGKVISVIYQDMDTNTLLIEHPISLFSKIPKHLKDIHIV</sequence>